<dbReference type="EMBL" id="CP001801">
    <property type="protein sequence ID" value="ACX97113.1"/>
    <property type="molecule type" value="Genomic_DNA"/>
</dbReference>
<dbReference type="RefSeq" id="WP_012825144.1">
    <property type="nucleotide sequence ID" value="NC_013422.1"/>
</dbReference>
<protein>
    <submittedName>
        <fullName evidence="1">Uncharacterized protein</fullName>
    </submittedName>
</protein>
<dbReference type="GO" id="GO:0006629">
    <property type="term" value="P:lipid metabolic process"/>
    <property type="evidence" value="ECO:0007669"/>
    <property type="project" value="InterPro"/>
</dbReference>
<accession>D0KWZ3</accession>
<dbReference type="HOGENOM" id="CLU_634243_0_0_6"/>
<evidence type="ECO:0000313" key="2">
    <source>
        <dbReference type="Proteomes" id="UP000009102"/>
    </source>
</evidence>
<dbReference type="Proteomes" id="UP000009102">
    <property type="component" value="Chromosome"/>
</dbReference>
<dbReference type="OrthoDB" id="5913909at2"/>
<dbReference type="eggNOG" id="COG5153">
    <property type="taxonomic scope" value="Bacteria"/>
</dbReference>
<dbReference type="STRING" id="555778.Hneap_2303"/>
<keyword evidence="2" id="KW-1185">Reference proteome</keyword>
<reference evidence="1 2" key="1">
    <citation type="submission" date="2009-10" db="EMBL/GenBank/DDBJ databases">
        <title>Complete sequence of Halothiobacillus neapolitanus c2.</title>
        <authorList>
            <consortium name="US DOE Joint Genome Institute"/>
            <person name="Lucas S."/>
            <person name="Copeland A."/>
            <person name="Lapidus A."/>
            <person name="Glavina del Rio T."/>
            <person name="Tice H."/>
            <person name="Bruce D."/>
            <person name="Goodwin L."/>
            <person name="Pitluck S."/>
            <person name="Davenport K."/>
            <person name="Brettin T."/>
            <person name="Detter J.C."/>
            <person name="Han C."/>
            <person name="Tapia R."/>
            <person name="Larimer F."/>
            <person name="Land M."/>
            <person name="Hauser L."/>
            <person name="Kyrpides N."/>
            <person name="Mikhailova N."/>
            <person name="Kerfeld C."/>
            <person name="Cannon G."/>
            <person name="Heinhort S."/>
        </authorList>
    </citation>
    <scope>NUCLEOTIDE SEQUENCE [LARGE SCALE GENOMIC DNA]</scope>
    <source>
        <strain evidence="2">ATCC 23641 / c2</strain>
    </source>
</reference>
<gene>
    <name evidence="1" type="ordered locus">Hneap_2303</name>
</gene>
<dbReference type="Pfam" id="PF26363">
    <property type="entry name" value="Phospholipase-like"/>
    <property type="match status" value="1"/>
</dbReference>
<dbReference type="SUPFAM" id="SSF53474">
    <property type="entry name" value="alpha/beta-Hydrolases"/>
    <property type="match status" value="1"/>
</dbReference>
<dbReference type="KEGG" id="hna:Hneap_2303"/>
<dbReference type="AlphaFoldDB" id="D0KWZ3"/>
<evidence type="ECO:0000313" key="1">
    <source>
        <dbReference type="EMBL" id="ACX97113.1"/>
    </source>
</evidence>
<name>D0KWZ3_HALNC</name>
<proteinExistence type="predicted"/>
<sequence>MMKFKFTYLRYQLIFWVTLILFVMPTPYLAEANQDAANIQANPDLCSTHLCFTSKADRDEFWQENNCTSKSCQIASNVCGQEEVREGYTLLQIKQRLDKINAGLADPKQSASCASQKPQIDTLINQMTNALISNDVYSDSPQGYLPKGIERIPNNDAAKLAGLHLSPDDLVDEKSKFFASVYYNQNTKQYIVANRGTVFDQALNLFAGDNSVITDVKQALGYPTTQFDTDATNLANNIALAKSRNVVFTGHSLGGGLAALEATIIGGTAMTFDAGGVSNSTLARNNKENKQAKHIDNFYTEGEVLNQIQGKNLKDALACALKNEPIRTNLILSYLAHLAGAPDKDQAMSVPLPRAMGNQNAIPLTTWDAGYYTDNPDSLDSFQNRPGKTNSEQLAQPKTGTCLSDIIREGGYHSMDHVIFGLNYQLSQLLCH</sequence>
<dbReference type="CDD" id="cd00741">
    <property type="entry name" value="Lipase"/>
    <property type="match status" value="1"/>
</dbReference>
<dbReference type="InterPro" id="IPR029058">
    <property type="entry name" value="AB_hydrolase_fold"/>
</dbReference>
<dbReference type="Gene3D" id="3.40.50.1820">
    <property type="entry name" value="alpha/beta hydrolase"/>
    <property type="match status" value="1"/>
</dbReference>
<organism evidence="1 2">
    <name type="scientific">Halothiobacillus neapolitanus (strain ATCC 23641 / DSM 15147 / CIP 104769 / NCIMB 8539 / c2)</name>
    <name type="common">Thiobacillus neapolitanus</name>
    <dbReference type="NCBI Taxonomy" id="555778"/>
    <lineage>
        <taxon>Bacteria</taxon>
        <taxon>Pseudomonadati</taxon>
        <taxon>Pseudomonadota</taxon>
        <taxon>Gammaproteobacteria</taxon>
        <taxon>Chromatiales</taxon>
        <taxon>Halothiobacillaceae</taxon>
        <taxon>Halothiobacillus</taxon>
    </lineage>
</organism>